<gene>
    <name evidence="4" type="ORF">NDU88_008761</name>
</gene>
<reference evidence="4" key="1">
    <citation type="journal article" date="2022" name="bioRxiv">
        <title>Sequencing and chromosome-scale assembly of the giantPleurodeles waltlgenome.</title>
        <authorList>
            <person name="Brown T."/>
            <person name="Elewa A."/>
            <person name="Iarovenko S."/>
            <person name="Subramanian E."/>
            <person name="Araus A.J."/>
            <person name="Petzold A."/>
            <person name="Susuki M."/>
            <person name="Suzuki K.-i.T."/>
            <person name="Hayashi T."/>
            <person name="Toyoda A."/>
            <person name="Oliveira C."/>
            <person name="Osipova E."/>
            <person name="Leigh N.D."/>
            <person name="Simon A."/>
            <person name="Yun M.H."/>
        </authorList>
    </citation>
    <scope>NUCLEOTIDE SEQUENCE</scope>
    <source>
        <strain evidence="4">20211129_DDA</strain>
        <tissue evidence="4">Liver</tissue>
    </source>
</reference>
<dbReference type="Gene3D" id="3.40.50.300">
    <property type="entry name" value="P-loop containing nucleotide triphosphate hydrolases"/>
    <property type="match status" value="1"/>
</dbReference>
<dbReference type="SMART" id="SM00174">
    <property type="entry name" value="RHO"/>
    <property type="match status" value="1"/>
</dbReference>
<evidence type="ECO:0000256" key="2">
    <source>
        <dbReference type="ARBA" id="ARBA00022741"/>
    </source>
</evidence>
<dbReference type="PROSITE" id="PS51420">
    <property type="entry name" value="RHO"/>
    <property type="match status" value="1"/>
</dbReference>
<dbReference type="SMART" id="SM00173">
    <property type="entry name" value="RAS"/>
    <property type="match status" value="1"/>
</dbReference>
<dbReference type="GO" id="GO:0005525">
    <property type="term" value="F:GTP binding"/>
    <property type="evidence" value="ECO:0007669"/>
    <property type="project" value="UniProtKB-KW"/>
</dbReference>
<accession>A0AAV7NYR2</accession>
<dbReference type="InterPro" id="IPR003578">
    <property type="entry name" value="Small_GTPase_Rho"/>
</dbReference>
<dbReference type="PROSITE" id="PS51421">
    <property type="entry name" value="RAS"/>
    <property type="match status" value="1"/>
</dbReference>
<dbReference type="SMART" id="SM00175">
    <property type="entry name" value="RAB"/>
    <property type="match status" value="1"/>
</dbReference>
<dbReference type="PANTHER" id="PTHR24072">
    <property type="entry name" value="RHO FAMILY GTPASE"/>
    <property type="match status" value="1"/>
</dbReference>
<keyword evidence="3" id="KW-0342">GTP-binding</keyword>
<dbReference type="NCBIfam" id="TIGR00231">
    <property type="entry name" value="small_GTP"/>
    <property type="match status" value="1"/>
</dbReference>
<dbReference type="Pfam" id="PF00071">
    <property type="entry name" value="Ras"/>
    <property type="match status" value="1"/>
</dbReference>
<dbReference type="InterPro" id="IPR001806">
    <property type="entry name" value="Small_GTPase"/>
</dbReference>
<keyword evidence="2" id="KW-0547">Nucleotide-binding</keyword>
<evidence type="ECO:0000313" key="4">
    <source>
        <dbReference type="EMBL" id="KAJ1120599.1"/>
    </source>
</evidence>
<sequence>MTSAKCVVVGDSAVGKSSLLVSYTKETFPVYARPSFSDTVVQIAVDERTVSLHLWDTAPQEEYQSLRILCYHKASIWVTCFSIASPPFYENVKHKWYPEVRHHYSNIPVLLVGTKKGLRHNPEVVKELQEKNQAPVTPAQSLSLAKEIHAVRYVECSALDQEGVREVFLEAAKAVLNHAPGKHPCCLL</sequence>
<evidence type="ECO:0000256" key="3">
    <source>
        <dbReference type="ARBA" id="ARBA00023134"/>
    </source>
</evidence>
<protein>
    <submittedName>
        <fullName evidence="4">Uncharacterized protein</fullName>
    </submittedName>
</protein>
<evidence type="ECO:0000313" key="5">
    <source>
        <dbReference type="Proteomes" id="UP001066276"/>
    </source>
</evidence>
<dbReference type="Proteomes" id="UP001066276">
    <property type="component" value="Chromosome 8"/>
</dbReference>
<dbReference type="GO" id="GO:0003924">
    <property type="term" value="F:GTPase activity"/>
    <property type="evidence" value="ECO:0007669"/>
    <property type="project" value="InterPro"/>
</dbReference>
<dbReference type="FunFam" id="3.40.50.300:FF:001179">
    <property type="entry name" value="Rho family GTPase"/>
    <property type="match status" value="1"/>
</dbReference>
<evidence type="ECO:0000256" key="1">
    <source>
        <dbReference type="ARBA" id="ARBA00010142"/>
    </source>
</evidence>
<comment type="similarity">
    <text evidence="1">Belongs to the small GTPase superfamily. Rho family.</text>
</comment>
<dbReference type="InterPro" id="IPR027417">
    <property type="entry name" value="P-loop_NTPase"/>
</dbReference>
<name>A0AAV7NYR2_PLEWA</name>
<organism evidence="4 5">
    <name type="scientific">Pleurodeles waltl</name>
    <name type="common">Iberian ribbed newt</name>
    <dbReference type="NCBI Taxonomy" id="8319"/>
    <lineage>
        <taxon>Eukaryota</taxon>
        <taxon>Metazoa</taxon>
        <taxon>Chordata</taxon>
        <taxon>Craniata</taxon>
        <taxon>Vertebrata</taxon>
        <taxon>Euteleostomi</taxon>
        <taxon>Amphibia</taxon>
        <taxon>Batrachia</taxon>
        <taxon>Caudata</taxon>
        <taxon>Salamandroidea</taxon>
        <taxon>Salamandridae</taxon>
        <taxon>Pleurodelinae</taxon>
        <taxon>Pleurodeles</taxon>
    </lineage>
</organism>
<dbReference type="GO" id="GO:0007264">
    <property type="term" value="P:small GTPase-mediated signal transduction"/>
    <property type="evidence" value="ECO:0007669"/>
    <property type="project" value="InterPro"/>
</dbReference>
<dbReference type="EMBL" id="JANPWB010000012">
    <property type="protein sequence ID" value="KAJ1120599.1"/>
    <property type="molecule type" value="Genomic_DNA"/>
</dbReference>
<dbReference type="SUPFAM" id="SSF52540">
    <property type="entry name" value="P-loop containing nucleoside triphosphate hydrolases"/>
    <property type="match status" value="1"/>
</dbReference>
<dbReference type="PRINTS" id="PR00449">
    <property type="entry name" value="RASTRNSFRMNG"/>
</dbReference>
<comment type="caution">
    <text evidence="4">The sequence shown here is derived from an EMBL/GenBank/DDBJ whole genome shotgun (WGS) entry which is preliminary data.</text>
</comment>
<dbReference type="PROSITE" id="PS51419">
    <property type="entry name" value="RAB"/>
    <property type="match status" value="1"/>
</dbReference>
<keyword evidence="5" id="KW-1185">Reference proteome</keyword>
<proteinExistence type="inferred from homology"/>
<dbReference type="AlphaFoldDB" id="A0AAV7NYR2"/>
<dbReference type="InterPro" id="IPR005225">
    <property type="entry name" value="Small_GTP-bd"/>
</dbReference>